<comment type="subcellular location">
    <subcellularLocation>
        <location evidence="1">Cell membrane</location>
        <topology evidence="1">Peripheral membrane protein</topology>
    </subcellularLocation>
</comment>
<evidence type="ECO:0000256" key="1">
    <source>
        <dbReference type="ARBA" id="ARBA00004202"/>
    </source>
</evidence>
<dbReference type="Pfam" id="PF00005">
    <property type="entry name" value="ABC_tran"/>
    <property type="match status" value="1"/>
</dbReference>
<dbReference type="InterPro" id="IPR017871">
    <property type="entry name" value="ABC_transporter-like_CS"/>
</dbReference>
<evidence type="ECO:0000256" key="2">
    <source>
        <dbReference type="ARBA" id="ARBA00022448"/>
    </source>
</evidence>
<dbReference type="SUPFAM" id="SSF52540">
    <property type="entry name" value="P-loop containing nucleoside triphosphate hydrolases"/>
    <property type="match status" value="1"/>
</dbReference>
<evidence type="ECO:0000259" key="6">
    <source>
        <dbReference type="PROSITE" id="PS50893"/>
    </source>
</evidence>
<name>A0ABP9H467_9ACTN</name>
<reference evidence="8" key="1">
    <citation type="journal article" date="2019" name="Int. J. Syst. Evol. Microbiol.">
        <title>The Global Catalogue of Microorganisms (GCM) 10K type strain sequencing project: providing services to taxonomists for standard genome sequencing and annotation.</title>
        <authorList>
            <consortium name="The Broad Institute Genomics Platform"/>
            <consortium name="The Broad Institute Genome Sequencing Center for Infectious Disease"/>
            <person name="Wu L."/>
            <person name="Ma J."/>
        </authorList>
    </citation>
    <scope>NUCLEOTIDE SEQUENCE [LARGE SCALE GENOMIC DNA]</scope>
    <source>
        <strain evidence="8">JCM 18123</strain>
    </source>
</reference>
<dbReference type="PROSITE" id="PS00211">
    <property type="entry name" value="ABC_TRANSPORTER_1"/>
    <property type="match status" value="1"/>
</dbReference>
<dbReference type="EMBL" id="BAABIK010000034">
    <property type="protein sequence ID" value="GAA4955049.1"/>
    <property type="molecule type" value="Genomic_DNA"/>
</dbReference>
<feature type="domain" description="ABC transporter" evidence="6">
    <location>
        <begin position="21"/>
        <end position="246"/>
    </location>
</feature>
<proteinExistence type="predicted"/>
<organism evidence="7 8">
    <name type="scientific">Streptomonospora halophila</name>
    <dbReference type="NCBI Taxonomy" id="427369"/>
    <lineage>
        <taxon>Bacteria</taxon>
        <taxon>Bacillati</taxon>
        <taxon>Actinomycetota</taxon>
        <taxon>Actinomycetes</taxon>
        <taxon>Streptosporangiales</taxon>
        <taxon>Nocardiopsidaceae</taxon>
        <taxon>Streptomonospora</taxon>
    </lineage>
</organism>
<dbReference type="InterPro" id="IPR003593">
    <property type="entry name" value="AAA+_ATPase"/>
</dbReference>
<dbReference type="RefSeq" id="WP_344141354.1">
    <property type="nucleotide sequence ID" value="NZ_BAABIK010000034.1"/>
</dbReference>
<dbReference type="GO" id="GO:0005524">
    <property type="term" value="F:ATP binding"/>
    <property type="evidence" value="ECO:0007669"/>
    <property type="project" value="UniProtKB-KW"/>
</dbReference>
<keyword evidence="4 7" id="KW-0067">ATP-binding</keyword>
<dbReference type="CDD" id="cd03230">
    <property type="entry name" value="ABC_DR_subfamily_A"/>
    <property type="match status" value="1"/>
</dbReference>
<keyword evidence="5" id="KW-0046">Antibiotic resistance</keyword>
<evidence type="ECO:0000313" key="7">
    <source>
        <dbReference type="EMBL" id="GAA4955049.1"/>
    </source>
</evidence>
<dbReference type="InterPro" id="IPR027417">
    <property type="entry name" value="P-loop_NTPase"/>
</dbReference>
<evidence type="ECO:0000256" key="3">
    <source>
        <dbReference type="ARBA" id="ARBA00022741"/>
    </source>
</evidence>
<keyword evidence="3" id="KW-0547">Nucleotide-binding</keyword>
<dbReference type="Proteomes" id="UP001499993">
    <property type="component" value="Unassembled WGS sequence"/>
</dbReference>
<evidence type="ECO:0000256" key="4">
    <source>
        <dbReference type="ARBA" id="ARBA00022840"/>
    </source>
</evidence>
<dbReference type="Gene3D" id="3.40.50.300">
    <property type="entry name" value="P-loop containing nucleotide triphosphate hydrolases"/>
    <property type="match status" value="1"/>
</dbReference>
<keyword evidence="8" id="KW-1185">Reference proteome</keyword>
<dbReference type="PANTHER" id="PTHR42711">
    <property type="entry name" value="ABC TRANSPORTER ATP-BINDING PROTEIN"/>
    <property type="match status" value="1"/>
</dbReference>
<evidence type="ECO:0000313" key="8">
    <source>
        <dbReference type="Proteomes" id="UP001499993"/>
    </source>
</evidence>
<gene>
    <name evidence="7" type="ORF">GCM10023224_45710</name>
</gene>
<dbReference type="PROSITE" id="PS50893">
    <property type="entry name" value="ABC_TRANSPORTER_2"/>
    <property type="match status" value="1"/>
</dbReference>
<protein>
    <submittedName>
        <fullName evidence="7">ABC transporter ATP-binding protein</fullName>
    </submittedName>
</protein>
<evidence type="ECO:0000256" key="5">
    <source>
        <dbReference type="ARBA" id="ARBA00023251"/>
    </source>
</evidence>
<keyword evidence="2" id="KW-0813">Transport</keyword>
<dbReference type="InterPro" id="IPR050763">
    <property type="entry name" value="ABC_transporter_ATP-binding"/>
</dbReference>
<accession>A0ABP9H467</accession>
<sequence length="332" mass="35551">MIPQTEQEPRAAAEPDGGDAITVAGVSKSFGPVRALRDVDFSVRRGEIFGLLGPNGAGKTTLVEILEGHGVPDRGSVRVLGLDPRKAGARLRDRLGIVPQQASFELYLTVREHLLAFGGYYRSSLPVDELIDLVGLGEKRRSLVGRLSGGQQRRLDLALALVGDPDVIFLDEPTTGFDVEARDRAWRVVEALRAAGKTIVLTTHNMDEAQKLVDRVAVLYDGSPAAIGTPAELLADQGSRIGFRAGAITPADLPERLAGLARAEDGRIVLVAQDAAEALHELTGWARANDHTLPDLEVSRPDIEDLYLSIVGAQTTRRDTALTAPTGAHTTE</sequence>
<dbReference type="SMART" id="SM00382">
    <property type="entry name" value="AAA"/>
    <property type="match status" value="1"/>
</dbReference>
<dbReference type="InterPro" id="IPR003439">
    <property type="entry name" value="ABC_transporter-like_ATP-bd"/>
</dbReference>
<comment type="caution">
    <text evidence="7">The sequence shown here is derived from an EMBL/GenBank/DDBJ whole genome shotgun (WGS) entry which is preliminary data.</text>
</comment>
<dbReference type="PANTHER" id="PTHR42711:SF17">
    <property type="entry name" value="ABC TRANSPORTER ATP-BINDING PROTEIN"/>
    <property type="match status" value="1"/>
</dbReference>